<evidence type="ECO:0000313" key="1">
    <source>
        <dbReference type="EMBL" id="KAK4185100.1"/>
    </source>
</evidence>
<sequence length="198" mass="22607">DIDFWILRDPDGNGGRDRLAMQVLLRYHKGENNDTFIEEILAVMCPVAHILTKALAERVIANEGYQTRAEPFFATKPSKPALRNRWKEWLHKPVFRQTHLNPGGDSSVWMKSDDALTSSTFDARSERFKIAMGLLERLAQYCQRRGDAGCVNTNYPRAVRDQGMQHKPNSTLNRLSLLAPYYNLDSSARSQDLLILTN</sequence>
<dbReference type="EMBL" id="MU864461">
    <property type="protein sequence ID" value="KAK4185100.1"/>
    <property type="molecule type" value="Genomic_DNA"/>
</dbReference>
<name>A0AAN6WNB2_9PEZI</name>
<reference evidence="1" key="1">
    <citation type="journal article" date="2023" name="Mol. Phylogenet. Evol.">
        <title>Genome-scale phylogeny and comparative genomics of the fungal order Sordariales.</title>
        <authorList>
            <person name="Hensen N."/>
            <person name="Bonometti L."/>
            <person name="Westerberg I."/>
            <person name="Brannstrom I.O."/>
            <person name="Guillou S."/>
            <person name="Cros-Aarteil S."/>
            <person name="Calhoun S."/>
            <person name="Haridas S."/>
            <person name="Kuo A."/>
            <person name="Mondo S."/>
            <person name="Pangilinan J."/>
            <person name="Riley R."/>
            <person name="LaButti K."/>
            <person name="Andreopoulos B."/>
            <person name="Lipzen A."/>
            <person name="Chen C."/>
            <person name="Yan M."/>
            <person name="Daum C."/>
            <person name="Ng V."/>
            <person name="Clum A."/>
            <person name="Steindorff A."/>
            <person name="Ohm R.A."/>
            <person name="Martin F."/>
            <person name="Silar P."/>
            <person name="Natvig D.O."/>
            <person name="Lalanne C."/>
            <person name="Gautier V."/>
            <person name="Ament-Velasquez S.L."/>
            <person name="Kruys A."/>
            <person name="Hutchinson M.I."/>
            <person name="Powell A.J."/>
            <person name="Barry K."/>
            <person name="Miller A.N."/>
            <person name="Grigoriev I.V."/>
            <person name="Debuchy R."/>
            <person name="Gladieux P."/>
            <person name="Hiltunen Thoren M."/>
            <person name="Johannesson H."/>
        </authorList>
    </citation>
    <scope>NUCLEOTIDE SEQUENCE</scope>
    <source>
        <strain evidence="1">PSN309</strain>
    </source>
</reference>
<proteinExistence type="predicted"/>
<dbReference type="AlphaFoldDB" id="A0AAN6WNB2"/>
<organism evidence="1 2">
    <name type="scientific">Podospora australis</name>
    <dbReference type="NCBI Taxonomy" id="1536484"/>
    <lineage>
        <taxon>Eukaryota</taxon>
        <taxon>Fungi</taxon>
        <taxon>Dikarya</taxon>
        <taxon>Ascomycota</taxon>
        <taxon>Pezizomycotina</taxon>
        <taxon>Sordariomycetes</taxon>
        <taxon>Sordariomycetidae</taxon>
        <taxon>Sordariales</taxon>
        <taxon>Podosporaceae</taxon>
        <taxon>Podospora</taxon>
    </lineage>
</organism>
<dbReference type="PANTHER" id="PTHR37535:SF4">
    <property type="entry name" value="FLUG DOMAIN-CONTAINING PROTEIN"/>
    <property type="match status" value="1"/>
</dbReference>
<accession>A0AAN6WNB2</accession>
<dbReference type="Proteomes" id="UP001302126">
    <property type="component" value="Unassembled WGS sequence"/>
</dbReference>
<comment type="caution">
    <text evidence="1">The sequence shown here is derived from an EMBL/GenBank/DDBJ whole genome shotgun (WGS) entry which is preliminary data.</text>
</comment>
<dbReference type="Pfam" id="PF11917">
    <property type="entry name" value="DUF3435"/>
    <property type="match status" value="1"/>
</dbReference>
<protein>
    <submittedName>
        <fullName evidence="1">Uncharacterized protein</fullName>
    </submittedName>
</protein>
<gene>
    <name evidence="1" type="ORF">QBC35DRAFT_390222</name>
</gene>
<keyword evidence="2" id="KW-1185">Reference proteome</keyword>
<evidence type="ECO:0000313" key="2">
    <source>
        <dbReference type="Proteomes" id="UP001302126"/>
    </source>
</evidence>
<dbReference type="InterPro" id="IPR021842">
    <property type="entry name" value="DUF3435"/>
</dbReference>
<dbReference type="PANTHER" id="PTHR37535">
    <property type="entry name" value="FLUG DOMAIN PROTEIN"/>
    <property type="match status" value="1"/>
</dbReference>
<feature type="non-terminal residue" evidence="1">
    <location>
        <position position="1"/>
    </location>
</feature>
<reference evidence="1" key="2">
    <citation type="submission" date="2023-05" db="EMBL/GenBank/DDBJ databases">
        <authorList>
            <consortium name="Lawrence Berkeley National Laboratory"/>
            <person name="Steindorff A."/>
            <person name="Hensen N."/>
            <person name="Bonometti L."/>
            <person name="Westerberg I."/>
            <person name="Brannstrom I.O."/>
            <person name="Guillou S."/>
            <person name="Cros-Aarteil S."/>
            <person name="Calhoun S."/>
            <person name="Haridas S."/>
            <person name="Kuo A."/>
            <person name="Mondo S."/>
            <person name="Pangilinan J."/>
            <person name="Riley R."/>
            <person name="Labutti K."/>
            <person name="Andreopoulos B."/>
            <person name="Lipzen A."/>
            <person name="Chen C."/>
            <person name="Yanf M."/>
            <person name="Daum C."/>
            <person name="Ng V."/>
            <person name="Clum A."/>
            <person name="Ohm R."/>
            <person name="Martin F."/>
            <person name="Silar P."/>
            <person name="Natvig D."/>
            <person name="Lalanne C."/>
            <person name="Gautier V."/>
            <person name="Ament-Velasquez S.L."/>
            <person name="Kruys A."/>
            <person name="Hutchinson M.I."/>
            <person name="Powell A.J."/>
            <person name="Barry K."/>
            <person name="Miller A.N."/>
            <person name="Grigoriev I.V."/>
            <person name="Debuchy R."/>
            <person name="Gladieux P."/>
            <person name="Thoren M.H."/>
            <person name="Johannesson H."/>
        </authorList>
    </citation>
    <scope>NUCLEOTIDE SEQUENCE</scope>
    <source>
        <strain evidence="1">PSN309</strain>
    </source>
</reference>